<keyword evidence="3" id="KW-1185">Reference proteome</keyword>
<dbReference type="GO" id="GO:0003677">
    <property type="term" value="F:DNA binding"/>
    <property type="evidence" value="ECO:0007669"/>
    <property type="project" value="InterPro"/>
</dbReference>
<dbReference type="NCBIfam" id="TIGR01764">
    <property type="entry name" value="excise"/>
    <property type="match status" value="1"/>
</dbReference>
<protein>
    <submittedName>
        <fullName evidence="2">DNA binding domain-containing protein, excisionase family</fullName>
    </submittedName>
</protein>
<dbReference type="InterPro" id="IPR041657">
    <property type="entry name" value="HTH_17"/>
</dbReference>
<reference evidence="2 3" key="1">
    <citation type="submission" date="2016-10" db="EMBL/GenBank/DDBJ databases">
        <authorList>
            <person name="de Groot N.N."/>
        </authorList>
    </citation>
    <scope>NUCLEOTIDE SEQUENCE [LARGE SCALE GENOMIC DNA]</scope>
    <source>
        <strain evidence="2 3">DSM 24015</strain>
    </source>
</reference>
<accession>A0A1G7DDN6</accession>
<organism evidence="2 3">
    <name type="scientific">Riemerella columbipharyngis</name>
    <dbReference type="NCBI Taxonomy" id="1071918"/>
    <lineage>
        <taxon>Bacteria</taxon>
        <taxon>Pseudomonadati</taxon>
        <taxon>Bacteroidota</taxon>
        <taxon>Flavobacteriia</taxon>
        <taxon>Flavobacteriales</taxon>
        <taxon>Weeksellaceae</taxon>
        <taxon>Riemerella</taxon>
    </lineage>
</organism>
<feature type="domain" description="Helix-turn-helix" evidence="1">
    <location>
        <begin position="21"/>
        <end position="67"/>
    </location>
</feature>
<dbReference type="STRING" id="1071918.SAMN05421544_11081"/>
<dbReference type="Pfam" id="PF12728">
    <property type="entry name" value="HTH_17"/>
    <property type="match status" value="1"/>
</dbReference>
<sequence>MKVIVKSKETIEINNKKIPISIDEACKIIKKAKPTVYTLVRKRQIPHYKNGKKLYFYEEELLEWISKGKRKTIQEIDEIVFQNRKRV</sequence>
<dbReference type="Proteomes" id="UP000198517">
    <property type="component" value="Unassembled WGS sequence"/>
</dbReference>
<proteinExistence type="predicted"/>
<evidence type="ECO:0000259" key="1">
    <source>
        <dbReference type="Pfam" id="PF12728"/>
    </source>
</evidence>
<dbReference type="EMBL" id="FNAS01000010">
    <property type="protein sequence ID" value="SDE48905.1"/>
    <property type="molecule type" value="Genomic_DNA"/>
</dbReference>
<dbReference type="InterPro" id="IPR010093">
    <property type="entry name" value="SinI_DNA-bd"/>
</dbReference>
<name>A0A1G7DDN6_9FLAO</name>
<evidence type="ECO:0000313" key="2">
    <source>
        <dbReference type="EMBL" id="SDE48905.1"/>
    </source>
</evidence>
<dbReference type="AlphaFoldDB" id="A0A1G7DDN6"/>
<evidence type="ECO:0000313" key="3">
    <source>
        <dbReference type="Proteomes" id="UP000198517"/>
    </source>
</evidence>
<gene>
    <name evidence="2" type="ORF">SAMN05421544_11081</name>
</gene>